<dbReference type="AlphaFoldDB" id="W1J1I6"/>
<proteinExistence type="predicted"/>
<accession>W1J1I6</accession>
<evidence type="ECO:0000313" key="1">
    <source>
        <dbReference type="EMBL" id="CDL84607.1"/>
    </source>
</evidence>
<keyword evidence="2" id="KW-1185">Reference proteome</keyword>
<evidence type="ECO:0000313" key="2">
    <source>
        <dbReference type="Proteomes" id="UP000019202"/>
    </source>
</evidence>
<dbReference type="Proteomes" id="UP000019202">
    <property type="component" value="Unassembled WGS sequence"/>
</dbReference>
<sequence>MTGVNERSQQRGNLKDEGYSNLNLCYTHKLNAKNVHALVLSIYMAFRAPINLRAVAYR</sequence>
<protein>
    <submittedName>
        <fullName evidence="1">Uncharacterized protein</fullName>
    </submittedName>
</protein>
<dbReference type="EMBL" id="CBXF010000110">
    <property type="protein sequence ID" value="CDL84607.1"/>
    <property type="molecule type" value="Genomic_DNA"/>
</dbReference>
<comment type="caution">
    <text evidence="1">The sequence shown here is derived from an EMBL/GenBank/DDBJ whole genome shotgun (WGS) entry which is preliminary data.</text>
</comment>
<reference evidence="1" key="1">
    <citation type="submission" date="2013-11" db="EMBL/GenBank/DDBJ databases">
        <title>Draft genome sequence and annotation of the entomopathogenic bacteria, Xenorhabdus cabanillasi strain JM26 and Xenorhabdus szentirmai strain DSM 16338.</title>
        <authorList>
            <person name="Gualtieri M."/>
            <person name="Ogier J.C."/>
            <person name="Pages S."/>
            <person name="Givaudan A."/>
            <person name="Gaudriault S."/>
        </authorList>
    </citation>
    <scope>NUCLEOTIDE SEQUENCE [LARGE SCALE GENOMIC DNA]</scope>
    <source>
        <strain evidence="1">DSM 16338</strain>
    </source>
</reference>
<name>W1J1I6_9GAMM</name>
<gene>
    <name evidence="1" type="ORF">XSR1_50020</name>
</gene>
<organism evidence="1 2">
    <name type="scientific">Xenorhabdus szentirmaii DSM 16338</name>
    <dbReference type="NCBI Taxonomy" id="1427518"/>
    <lineage>
        <taxon>Bacteria</taxon>
        <taxon>Pseudomonadati</taxon>
        <taxon>Pseudomonadota</taxon>
        <taxon>Gammaproteobacteria</taxon>
        <taxon>Enterobacterales</taxon>
        <taxon>Morganellaceae</taxon>
        <taxon>Xenorhabdus</taxon>
    </lineage>
</organism>
<dbReference type="STRING" id="1427518.XSR1_50020"/>